<dbReference type="CDD" id="cd00552">
    <property type="entry name" value="RaiA"/>
    <property type="match status" value="1"/>
</dbReference>
<keyword evidence="7" id="KW-1185">Reference proteome</keyword>
<evidence type="ECO:0000256" key="3">
    <source>
        <dbReference type="ARBA" id="ARBA00041148"/>
    </source>
</evidence>
<dbReference type="Proteomes" id="UP000631694">
    <property type="component" value="Unassembled WGS sequence"/>
</dbReference>
<dbReference type="InterPro" id="IPR036567">
    <property type="entry name" value="RHF-like"/>
</dbReference>
<dbReference type="SUPFAM" id="SSF69754">
    <property type="entry name" value="Ribosome binding protein Y (YfiA homologue)"/>
    <property type="match status" value="1"/>
</dbReference>
<keyword evidence="1 4" id="KW-0810">Translation regulation</keyword>
<keyword evidence="4" id="KW-0963">Cytoplasm</keyword>
<comment type="subcellular location">
    <subcellularLocation>
        <location evidence="4">Cytoplasm</location>
    </subcellularLocation>
</comment>
<organism evidence="6 7">
    <name type="scientific">Methylobrevis albus</name>
    <dbReference type="NCBI Taxonomy" id="2793297"/>
    <lineage>
        <taxon>Bacteria</taxon>
        <taxon>Pseudomonadati</taxon>
        <taxon>Pseudomonadota</taxon>
        <taxon>Alphaproteobacteria</taxon>
        <taxon>Hyphomicrobiales</taxon>
        <taxon>Pleomorphomonadaceae</taxon>
        <taxon>Methylobrevis</taxon>
    </lineage>
</organism>
<dbReference type="EMBL" id="JADZLT010000051">
    <property type="protein sequence ID" value="MBH0238680.1"/>
    <property type="molecule type" value="Genomic_DNA"/>
</dbReference>
<evidence type="ECO:0000256" key="1">
    <source>
        <dbReference type="ARBA" id="ARBA00022845"/>
    </source>
</evidence>
<dbReference type="GO" id="GO:0045900">
    <property type="term" value="P:negative regulation of translational elongation"/>
    <property type="evidence" value="ECO:0007669"/>
    <property type="project" value="TreeGrafter"/>
</dbReference>
<comment type="similarity">
    <text evidence="4">Belongs to the HPF/YfiA ribosome-associated protein family. Long HPF subfamily.</text>
</comment>
<dbReference type="Gene3D" id="3.30.160.100">
    <property type="entry name" value="Ribosome hibernation promotion factor-like"/>
    <property type="match status" value="1"/>
</dbReference>
<comment type="function">
    <text evidence="4">Required for dimerization of active 70S ribosomes into 100S ribosomes in stationary phase; 100S ribosomes are translationally inactive and sometimes present during exponential growth.</text>
</comment>
<dbReference type="Pfam" id="PF02482">
    <property type="entry name" value="Ribosomal_S30AE"/>
    <property type="match status" value="1"/>
</dbReference>
<dbReference type="PANTHER" id="PTHR33231">
    <property type="entry name" value="30S RIBOSOMAL PROTEIN"/>
    <property type="match status" value="1"/>
</dbReference>
<dbReference type="InterPro" id="IPR050574">
    <property type="entry name" value="HPF/YfiA_ribosome-assoc"/>
</dbReference>
<protein>
    <recommendedName>
        <fullName evidence="3 4">Ribosome hibernation promoting factor</fullName>
        <shortName evidence="4">HPF</shortName>
    </recommendedName>
</protein>
<evidence type="ECO:0000256" key="2">
    <source>
        <dbReference type="ARBA" id="ARBA00038695"/>
    </source>
</evidence>
<dbReference type="AlphaFoldDB" id="A0A931I1U5"/>
<dbReference type="InterPro" id="IPR034694">
    <property type="entry name" value="HPF_long/plastid"/>
</dbReference>
<comment type="caution">
    <text evidence="6">The sequence shown here is derived from an EMBL/GenBank/DDBJ whole genome shotgun (WGS) entry which is preliminary data.</text>
</comment>
<dbReference type="InterPro" id="IPR003489">
    <property type="entry name" value="RHF/RaiA"/>
</dbReference>
<dbReference type="GO" id="GO:0022627">
    <property type="term" value="C:cytosolic small ribosomal subunit"/>
    <property type="evidence" value="ECO:0007669"/>
    <property type="project" value="TreeGrafter"/>
</dbReference>
<name>A0A931I1U5_9HYPH</name>
<dbReference type="PANTHER" id="PTHR33231:SF1">
    <property type="entry name" value="30S RIBOSOMAL PROTEIN"/>
    <property type="match status" value="1"/>
</dbReference>
<dbReference type="RefSeq" id="WP_197311769.1">
    <property type="nucleotide sequence ID" value="NZ_JADZLT010000051.1"/>
</dbReference>
<sequence length="192" mass="20618">MSLRISGKNVDIGTALRTHIEGRLSDALGKYFDGGYTGHVTVEPEGAGFATDCSIHLDTGAVLQAHGRAYDVYASADQAAERIGKRLRRYKRKIKSHHSGEDRGDAIDALAYVIAAPDEDDDLPDDFAPLVVAETTQRIKTATVGMAVMDLDFTGQTVVVFKNAATGSINVVYRRPDGNIGWIDPALTGLQA</sequence>
<comment type="subunit">
    <text evidence="4">Interacts with 100S ribosomes.</text>
</comment>
<evidence type="ECO:0000259" key="5">
    <source>
        <dbReference type="Pfam" id="PF16321"/>
    </source>
</evidence>
<dbReference type="Gene3D" id="3.30.505.50">
    <property type="entry name" value="Sigma 54 modulation/S30EA ribosomal protein, C-terminal domain"/>
    <property type="match status" value="1"/>
</dbReference>
<gene>
    <name evidence="6" type="primary">raiA</name>
    <name evidence="4" type="synonym">hpf</name>
    <name evidence="6" type="ORF">I5731_12665</name>
</gene>
<proteinExistence type="inferred from homology"/>
<dbReference type="HAMAP" id="MF_00839">
    <property type="entry name" value="HPF"/>
    <property type="match status" value="1"/>
</dbReference>
<evidence type="ECO:0000313" key="7">
    <source>
        <dbReference type="Proteomes" id="UP000631694"/>
    </source>
</evidence>
<dbReference type="InterPro" id="IPR032528">
    <property type="entry name" value="Ribosom_S30AE_C"/>
</dbReference>
<dbReference type="InterPro" id="IPR038416">
    <property type="entry name" value="Ribosom_S30AE_C_sf"/>
</dbReference>
<feature type="domain" description="Sigma 54 modulation/S30EA ribosomal protein C-terminal" evidence="5">
    <location>
        <begin position="128"/>
        <end position="181"/>
    </location>
</feature>
<dbReference type="NCBIfam" id="TIGR00741">
    <property type="entry name" value="yfiA"/>
    <property type="match status" value="1"/>
</dbReference>
<evidence type="ECO:0000313" key="6">
    <source>
        <dbReference type="EMBL" id="MBH0238680.1"/>
    </source>
</evidence>
<reference evidence="6" key="1">
    <citation type="submission" date="2020-12" db="EMBL/GenBank/DDBJ databases">
        <title>Methylobrevis albus sp. nov., isolated from fresh water lack sediment.</title>
        <authorList>
            <person name="Zou Q."/>
        </authorList>
    </citation>
    <scope>NUCLEOTIDE SEQUENCE</scope>
    <source>
        <strain evidence="6">L22</strain>
    </source>
</reference>
<dbReference type="GO" id="GO:0043024">
    <property type="term" value="F:ribosomal small subunit binding"/>
    <property type="evidence" value="ECO:0007669"/>
    <property type="project" value="TreeGrafter"/>
</dbReference>
<dbReference type="Pfam" id="PF16321">
    <property type="entry name" value="Ribosom_S30AE_C"/>
    <property type="match status" value="1"/>
</dbReference>
<accession>A0A931I1U5</accession>
<evidence type="ECO:0000256" key="4">
    <source>
        <dbReference type="HAMAP-Rule" id="MF_00839"/>
    </source>
</evidence>
<comment type="subunit">
    <text evidence="2">Associates exclusively with 100S ribosomes, which are dimers of 70S ribosomes.</text>
</comment>